<reference evidence="2" key="1">
    <citation type="submission" date="2021-03" db="EMBL/GenBank/DDBJ databases">
        <title>Draft genome sequence of rust myrtle Austropuccinia psidii MF-1, a brazilian biotype.</title>
        <authorList>
            <person name="Quecine M.C."/>
            <person name="Pachon D.M.R."/>
            <person name="Bonatelli M.L."/>
            <person name="Correr F.H."/>
            <person name="Franceschini L.M."/>
            <person name="Leite T.F."/>
            <person name="Margarido G.R.A."/>
            <person name="Almeida C.A."/>
            <person name="Ferrarezi J.A."/>
            <person name="Labate C.A."/>
        </authorList>
    </citation>
    <scope>NUCLEOTIDE SEQUENCE</scope>
    <source>
        <strain evidence="2">MF-1</strain>
    </source>
</reference>
<evidence type="ECO:0000313" key="2">
    <source>
        <dbReference type="EMBL" id="MBW0577917.1"/>
    </source>
</evidence>
<dbReference type="AlphaFoldDB" id="A0A9Q3KBL7"/>
<feature type="region of interest" description="Disordered" evidence="1">
    <location>
        <begin position="127"/>
        <end position="147"/>
    </location>
</feature>
<comment type="caution">
    <text evidence="2">The sequence shown here is derived from an EMBL/GenBank/DDBJ whole genome shotgun (WGS) entry which is preliminary data.</text>
</comment>
<dbReference type="Proteomes" id="UP000765509">
    <property type="component" value="Unassembled WGS sequence"/>
</dbReference>
<sequence length="147" mass="16113">MLHLAEMSSDAVPNAQIVCIQKQPSNGSAWCISYCYINSLINVQLKCSATEHFNYDPKANLSNGSSQAHAGITCLIAPPLFKHYHQAIRPHTRNVHSLSTPSDHEARGVLPQDALARTPLWSPMMKPYPSANGHRDLKQADGTILAD</sequence>
<keyword evidence="3" id="KW-1185">Reference proteome</keyword>
<name>A0A9Q3KBL7_9BASI</name>
<evidence type="ECO:0000313" key="3">
    <source>
        <dbReference type="Proteomes" id="UP000765509"/>
    </source>
</evidence>
<accession>A0A9Q3KBL7</accession>
<proteinExistence type="predicted"/>
<dbReference type="EMBL" id="AVOT02101670">
    <property type="protein sequence ID" value="MBW0577917.1"/>
    <property type="molecule type" value="Genomic_DNA"/>
</dbReference>
<gene>
    <name evidence="2" type="ORF">O181_117632</name>
</gene>
<protein>
    <submittedName>
        <fullName evidence="2">Uncharacterized protein</fullName>
    </submittedName>
</protein>
<organism evidence="2 3">
    <name type="scientific">Austropuccinia psidii MF-1</name>
    <dbReference type="NCBI Taxonomy" id="1389203"/>
    <lineage>
        <taxon>Eukaryota</taxon>
        <taxon>Fungi</taxon>
        <taxon>Dikarya</taxon>
        <taxon>Basidiomycota</taxon>
        <taxon>Pucciniomycotina</taxon>
        <taxon>Pucciniomycetes</taxon>
        <taxon>Pucciniales</taxon>
        <taxon>Sphaerophragmiaceae</taxon>
        <taxon>Austropuccinia</taxon>
    </lineage>
</organism>
<evidence type="ECO:0000256" key="1">
    <source>
        <dbReference type="SAM" id="MobiDB-lite"/>
    </source>
</evidence>